<gene>
    <name evidence="2" type="ORF">GCM10010521_43370</name>
</gene>
<name>A0ABP6NM39_9ACTN</name>
<proteinExistence type="predicted"/>
<evidence type="ECO:0000313" key="3">
    <source>
        <dbReference type="Proteomes" id="UP001500893"/>
    </source>
</evidence>
<organism evidence="2 3">
    <name type="scientific">Streptomyces rameus</name>
    <dbReference type="NCBI Taxonomy" id="68261"/>
    <lineage>
        <taxon>Bacteria</taxon>
        <taxon>Bacillati</taxon>
        <taxon>Actinomycetota</taxon>
        <taxon>Actinomycetes</taxon>
        <taxon>Kitasatosporales</taxon>
        <taxon>Streptomycetaceae</taxon>
        <taxon>Streptomyces</taxon>
    </lineage>
</organism>
<sequence length="119" mass="13317">MRTLTDRYGKRRVWAVIGCAWAVIILVGVVKVVTDDDSGPDSWSPAFKAGRKDAYGWSFIYESPDTALNDCEAGVAHDNVLGQLDEKTIYFDDSQLVDWSRGCISALRDFMPVPPQSWE</sequence>
<dbReference type="EMBL" id="BAAAVM010000061">
    <property type="protein sequence ID" value="GAA3151064.1"/>
    <property type="molecule type" value="Genomic_DNA"/>
</dbReference>
<reference evidence="3" key="1">
    <citation type="journal article" date="2019" name="Int. J. Syst. Evol. Microbiol.">
        <title>The Global Catalogue of Microorganisms (GCM) 10K type strain sequencing project: providing services to taxonomists for standard genome sequencing and annotation.</title>
        <authorList>
            <consortium name="The Broad Institute Genomics Platform"/>
            <consortium name="The Broad Institute Genome Sequencing Center for Infectious Disease"/>
            <person name="Wu L."/>
            <person name="Ma J."/>
        </authorList>
    </citation>
    <scope>NUCLEOTIDE SEQUENCE [LARGE SCALE GENOMIC DNA]</scope>
    <source>
        <strain evidence="3">JCM 11574</strain>
    </source>
</reference>
<evidence type="ECO:0000313" key="2">
    <source>
        <dbReference type="EMBL" id="GAA3151064.1"/>
    </source>
</evidence>
<evidence type="ECO:0000256" key="1">
    <source>
        <dbReference type="SAM" id="Phobius"/>
    </source>
</evidence>
<keyword evidence="1" id="KW-0472">Membrane</keyword>
<accession>A0ABP6NM39</accession>
<feature type="transmembrane region" description="Helical" evidence="1">
    <location>
        <begin position="12"/>
        <end position="33"/>
    </location>
</feature>
<dbReference type="RefSeq" id="WP_345054507.1">
    <property type="nucleotide sequence ID" value="NZ_BAAAVM010000061.1"/>
</dbReference>
<keyword evidence="1" id="KW-1133">Transmembrane helix</keyword>
<comment type="caution">
    <text evidence="2">The sequence shown here is derived from an EMBL/GenBank/DDBJ whole genome shotgun (WGS) entry which is preliminary data.</text>
</comment>
<dbReference type="Proteomes" id="UP001500893">
    <property type="component" value="Unassembled WGS sequence"/>
</dbReference>
<protein>
    <submittedName>
        <fullName evidence="2">Uncharacterized protein</fullName>
    </submittedName>
</protein>
<keyword evidence="3" id="KW-1185">Reference proteome</keyword>
<keyword evidence="1" id="KW-0812">Transmembrane</keyword>